<dbReference type="PANTHER" id="PTHR33307">
    <property type="entry name" value="ALPHA-RHAMNOSIDASE (EUROFUNG)"/>
    <property type="match status" value="1"/>
</dbReference>
<accession>A0A1H1PEX8</accession>
<dbReference type="Pfam" id="PF17390">
    <property type="entry name" value="Bac_rhamnosid_C"/>
    <property type="match status" value="1"/>
</dbReference>
<gene>
    <name evidence="8" type="ORF">SAMN04489717_1613</name>
</gene>
<comment type="catalytic activity">
    <reaction evidence="1">
        <text>Hydrolysis of terminal non-reducing alpha-L-rhamnose residues in alpha-L-rhamnosides.</text>
        <dbReference type="EC" id="3.2.1.40"/>
    </reaction>
</comment>
<feature type="domain" description="Alpha-L-rhamnosidase six-hairpin glycosidase" evidence="6">
    <location>
        <begin position="583"/>
        <end position="913"/>
    </location>
</feature>
<dbReference type="PIRSF" id="PIRSF010631">
    <property type="entry name" value="A-rhamnsds"/>
    <property type="match status" value="1"/>
</dbReference>
<organism evidence="8 9">
    <name type="scientific">Actinopolymorpha singaporensis</name>
    <dbReference type="NCBI Taxonomy" id="117157"/>
    <lineage>
        <taxon>Bacteria</taxon>
        <taxon>Bacillati</taxon>
        <taxon>Actinomycetota</taxon>
        <taxon>Actinomycetes</taxon>
        <taxon>Propionibacteriales</taxon>
        <taxon>Actinopolymorphaceae</taxon>
        <taxon>Actinopolymorpha</taxon>
    </lineage>
</organism>
<dbReference type="Proteomes" id="UP000198983">
    <property type="component" value="Chromosome I"/>
</dbReference>
<evidence type="ECO:0000259" key="4">
    <source>
        <dbReference type="Pfam" id="PF05592"/>
    </source>
</evidence>
<reference evidence="8 9" key="1">
    <citation type="submission" date="2016-10" db="EMBL/GenBank/DDBJ databases">
        <authorList>
            <person name="de Groot N.N."/>
        </authorList>
    </citation>
    <scope>NUCLEOTIDE SEQUENCE [LARGE SCALE GENOMIC DNA]</scope>
    <source>
        <strain evidence="8 9">DSM 22024</strain>
    </source>
</reference>
<evidence type="ECO:0000259" key="5">
    <source>
        <dbReference type="Pfam" id="PF08531"/>
    </source>
</evidence>
<dbReference type="SUPFAM" id="SSF48208">
    <property type="entry name" value="Six-hairpin glycosidases"/>
    <property type="match status" value="1"/>
</dbReference>
<sequence length="998" mass="108739">MRLTTEHLVDPLGIDATAPRFGWRLEGTGTGRAQTAYQILVASRRRLLRSGRADVWDSGRVESTEQTAQVYGGPVLRARTRYYWTVRAWDEAGRPGPYGRIAWFETAMLSPGDWAAEWIGSGLDIPSAVRVLGPAGFEDFALRPGSTLGQTFVTPGPSVAAAVLLSIGPGTADCVMTLRAAGPTGAVIARRALTGLTADGYGNAQGRLDFGEPVGAGTYYLELSEPRGSVHWLGVRHDDPRQDPYPDGTGYADGEPVNVDRWTCTIPPPPPADPLLRREFHLDGAVMSARLYICGLGHGVAWVNGRRVGDAELSPATTDYDRRLLYTTHDVTSLLRRGNNAIGVALGRGFFATRAPDTDGSNLQPWVSEPQVRAQLEVRLAGGRRVTIGSDRTWHYIEGPTTYDGVFNGESHDARRAADLSGWSSPGFDETSWKPVILAREPGGRLEAFAGEPVRATRIVRPVGDKLLPGGVRQLDFGAVMSGRVRLRGRLPRGTIVRIQYGEKLAADGRVSVGVPGGNENPSVEGRLQLDEYTASGAGEETWQPSFTYKSFQYVEVSGASESLELVAVQLNSDVADTMNLQLGDPVLQWIVDTFARTAANGLHGFPDGSPLAKVGWTGMTHWSSQPMLYRFAMQTVFAKWLDDLRLGQAPDGEIPLIAPPAATTGGFLFTPSSTGVYPYLVHRYWLAYGDRTLPARHFESVRKYVDWCVAKLDSGVSDDQFGDWYPPNPPKEYPRGREGGSLVGVAFVIQSLRQGTALAELLGRTRRAAAWRDRTDELVRQFNDRFLDRKAGLYRTEVADAGYRQTSNAVPLAFDLVPTAHVDAVVANLAADIEARGRHLNTGNVGTATLPYALSDHGRSDLALAVLDRQDHPSYGYLRGLGATTFWESWEADARAHNDATLSGPVAWLVERVAGVEVLEPGWARFRVAPTAFGRLPWARVTLDTVRGRVLVGWRRDGDLVVLYVGVPVNAVAEVTLPNGRRHELGSGRHRISTALR</sequence>
<feature type="domain" description="Alpha-L-rhamnosidase C-terminal" evidence="7">
    <location>
        <begin position="916"/>
        <end position="988"/>
    </location>
</feature>
<feature type="domain" description="Bacterial alpha-L-rhamnosidase N-terminal" evidence="5">
    <location>
        <begin position="285"/>
        <end position="457"/>
    </location>
</feature>
<dbReference type="Gene3D" id="2.60.120.260">
    <property type="entry name" value="Galactose-binding domain-like"/>
    <property type="match status" value="2"/>
</dbReference>
<dbReference type="InterPro" id="IPR035396">
    <property type="entry name" value="Bac_rhamnosid6H"/>
</dbReference>
<dbReference type="Pfam" id="PF05592">
    <property type="entry name" value="Bac_rhamnosid"/>
    <property type="match status" value="1"/>
</dbReference>
<dbReference type="InterPro" id="IPR008902">
    <property type="entry name" value="Rhamnosid_concanavalin"/>
</dbReference>
<evidence type="ECO:0000313" key="9">
    <source>
        <dbReference type="Proteomes" id="UP000198983"/>
    </source>
</evidence>
<name>A0A1H1PEX8_9ACTN</name>
<evidence type="ECO:0000259" key="7">
    <source>
        <dbReference type="Pfam" id="PF17390"/>
    </source>
</evidence>
<dbReference type="GO" id="GO:0030596">
    <property type="term" value="F:alpha-L-rhamnosidase activity"/>
    <property type="evidence" value="ECO:0007669"/>
    <property type="project" value="UniProtKB-EC"/>
</dbReference>
<dbReference type="PANTHER" id="PTHR33307:SF6">
    <property type="entry name" value="ALPHA-RHAMNOSIDASE (EUROFUNG)-RELATED"/>
    <property type="match status" value="1"/>
</dbReference>
<dbReference type="Gene3D" id="1.50.10.10">
    <property type="match status" value="1"/>
</dbReference>
<dbReference type="RefSeq" id="WP_241827845.1">
    <property type="nucleotide sequence ID" value="NZ_LT629732.1"/>
</dbReference>
<dbReference type="GO" id="GO:0005975">
    <property type="term" value="P:carbohydrate metabolic process"/>
    <property type="evidence" value="ECO:0007669"/>
    <property type="project" value="InterPro"/>
</dbReference>
<evidence type="ECO:0000313" key="8">
    <source>
        <dbReference type="EMBL" id="SDS09667.1"/>
    </source>
</evidence>
<proteinExistence type="predicted"/>
<evidence type="ECO:0000256" key="2">
    <source>
        <dbReference type="ARBA" id="ARBA00012652"/>
    </source>
</evidence>
<evidence type="ECO:0000256" key="3">
    <source>
        <dbReference type="ARBA" id="ARBA00022801"/>
    </source>
</evidence>
<dbReference type="InterPro" id="IPR013737">
    <property type="entry name" value="Bac_rhamnosid_N"/>
</dbReference>
<dbReference type="Pfam" id="PF17389">
    <property type="entry name" value="Bac_rhamnosid6H"/>
    <property type="match status" value="1"/>
</dbReference>
<keyword evidence="9" id="KW-1185">Reference proteome</keyword>
<dbReference type="EC" id="3.2.1.40" evidence="2"/>
<keyword evidence="3" id="KW-0378">Hydrolase</keyword>
<dbReference type="InterPro" id="IPR016007">
    <property type="entry name" value="Alpha_rhamnosid"/>
</dbReference>
<evidence type="ECO:0000259" key="6">
    <source>
        <dbReference type="Pfam" id="PF17389"/>
    </source>
</evidence>
<dbReference type="InterPro" id="IPR008928">
    <property type="entry name" value="6-hairpin_glycosidase_sf"/>
</dbReference>
<dbReference type="Gene3D" id="2.60.40.10">
    <property type="entry name" value="Immunoglobulins"/>
    <property type="match status" value="1"/>
</dbReference>
<evidence type="ECO:0000256" key="1">
    <source>
        <dbReference type="ARBA" id="ARBA00001445"/>
    </source>
</evidence>
<dbReference type="Pfam" id="PF25788">
    <property type="entry name" value="Ig_Rha78A_N"/>
    <property type="match status" value="1"/>
</dbReference>
<feature type="domain" description="Alpha-L-rhamnosidase concanavalin-like" evidence="4">
    <location>
        <begin position="472"/>
        <end position="565"/>
    </location>
</feature>
<protein>
    <recommendedName>
        <fullName evidence="2">alpha-L-rhamnosidase</fullName>
        <ecNumber evidence="2">3.2.1.40</ecNumber>
    </recommendedName>
</protein>
<dbReference type="Gene3D" id="2.60.420.10">
    <property type="entry name" value="Maltose phosphorylase, domain 3"/>
    <property type="match status" value="1"/>
</dbReference>
<dbReference type="InterPro" id="IPR035398">
    <property type="entry name" value="Bac_rhamnosid_C"/>
</dbReference>
<dbReference type="InterPro" id="IPR013783">
    <property type="entry name" value="Ig-like_fold"/>
</dbReference>
<dbReference type="EMBL" id="LT629732">
    <property type="protein sequence ID" value="SDS09667.1"/>
    <property type="molecule type" value="Genomic_DNA"/>
</dbReference>
<dbReference type="AlphaFoldDB" id="A0A1H1PEX8"/>
<dbReference type="InterPro" id="IPR012341">
    <property type="entry name" value="6hp_glycosidase-like_sf"/>
</dbReference>
<dbReference type="STRING" id="117157.SAMN04489717_1613"/>
<dbReference type="Pfam" id="PF08531">
    <property type="entry name" value="Bac_rhamnosid_N"/>
    <property type="match status" value="1"/>
</dbReference>